<dbReference type="Pfam" id="PF01212">
    <property type="entry name" value="Beta_elim_lyase"/>
    <property type="match status" value="1"/>
</dbReference>
<dbReference type="PANTHER" id="PTHR32325:SF4">
    <property type="entry name" value="TRYPTOPHANASE"/>
    <property type="match status" value="1"/>
</dbReference>
<dbReference type="GO" id="GO:0009034">
    <property type="term" value="F:tryptophanase activity"/>
    <property type="evidence" value="ECO:0007669"/>
    <property type="project" value="UniProtKB-EC"/>
</dbReference>
<dbReference type="PATRIC" id="fig|1227457.3.peg.3328"/>
<evidence type="ECO:0000256" key="4">
    <source>
        <dbReference type="ARBA" id="ARBA00023239"/>
    </source>
</evidence>
<dbReference type="InterPro" id="IPR015421">
    <property type="entry name" value="PyrdxlP-dep_Trfase_major"/>
</dbReference>
<keyword evidence="7" id="KW-1185">Reference proteome</keyword>
<protein>
    <submittedName>
        <fullName evidence="6">Tryptophanase/L-cysteine desulfhydrase, PLP-dependent</fullName>
        <ecNumber evidence="6">4.1.99.1</ecNumber>
    </submittedName>
</protein>
<organism evidence="6 7">
    <name type="scientific">Halococcus thailandensis JCM 13552</name>
    <dbReference type="NCBI Taxonomy" id="1227457"/>
    <lineage>
        <taxon>Archaea</taxon>
        <taxon>Methanobacteriati</taxon>
        <taxon>Methanobacteriota</taxon>
        <taxon>Stenosarchaea group</taxon>
        <taxon>Halobacteria</taxon>
        <taxon>Halobacteriales</taxon>
        <taxon>Halococcaceae</taxon>
        <taxon>Halococcus</taxon>
    </lineage>
</organism>
<proteinExistence type="inferred from homology"/>
<dbReference type="OrthoDB" id="287201at2157"/>
<evidence type="ECO:0000256" key="2">
    <source>
        <dbReference type="ARBA" id="ARBA00009721"/>
    </source>
</evidence>
<comment type="cofactor">
    <cofactor evidence="1">
        <name>pyridoxal 5'-phosphate</name>
        <dbReference type="ChEBI" id="CHEBI:597326"/>
    </cofactor>
</comment>
<dbReference type="InterPro" id="IPR015422">
    <property type="entry name" value="PyrdxlP-dep_Trfase_small"/>
</dbReference>
<dbReference type="InterPro" id="IPR015424">
    <property type="entry name" value="PyrdxlP-dep_Trfase"/>
</dbReference>
<comment type="similarity">
    <text evidence="2">Belongs to the beta-eliminating lyase family.</text>
</comment>
<dbReference type="Proteomes" id="UP000011680">
    <property type="component" value="Unassembled WGS sequence"/>
</dbReference>
<dbReference type="SUPFAM" id="SSF53383">
    <property type="entry name" value="PLP-dependent transferases"/>
    <property type="match status" value="1"/>
</dbReference>
<dbReference type="eggNOG" id="arCOG04196">
    <property type="taxonomic scope" value="Archaea"/>
</dbReference>
<dbReference type="PIRSF" id="PIRSF001386">
    <property type="entry name" value="Trpase"/>
    <property type="match status" value="1"/>
</dbReference>
<evidence type="ECO:0000313" key="7">
    <source>
        <dbReference type="Proteomes" id="UP000011680"/>
    </source>
</evidence>
<reference evidence="6 7" key="1">
    <citation type="journal article" date="2014" name="PLoS Genet.">
        <title>Phylogenetically driven sequencing of extremely halophilic archaea reveals strategies for static and dynamic osmo-response.</title>
        <authorList>
            <person name="Becker E.A."/>
            <person name="Seitzer P.M."/>
            <person name="Tritt A."/>
            <person name="Larsen D."/>
            <person name="Krusor M."/>
            <person name="Yao A.I."/>
            <person name="Wu D."/>
            <person name="Madern D."/>
            <person name="Eisen J.A."/>
            <person name="Darling A.E."/>
            <person name="Facciotti M.T."/>
        </authorList>
    </citation>
    <scope>NUCLEOTIDE SEQUENCE [LARGE SCALE GENOMIC DNA]</scope>
    <source>
        <strain evidence="6 7">JCM 13552</strain>
    </source>
</reference>
<dbReference type="InterPro" id="IPR001597">
    <property type="entry name" value="ArAA_b-elim_lyase/Thr_aldolase"/>
</dbReference>
<keyword evidence="4 6" id="KW-0456">Lyase</keyword>
<accession>M0MWW9</accession>
<evidence type="ECO:0000259" key="5">
    <source>
        <dbReference type="Pfam" id="PF01212"/>
    </source>
</evidence>
<dbReference type="EC" id="4.1.99.1" evidence="6"/>
<dbReference type="Gene3D" id="3.40.640.10">
    <property type="entry name" value="Type I PLP-dependent aspartate aminotransferase-like (Major domain)"/>
    <property type="match status" value="1"/>
</dbReference>
<gene>
    <name evidence="6" type="primary">tnaA</name>
    <name evidence="6" type="ORF">C451_17075</name>
</gene>
<evidence type="ECO:0000313" key="6">
    <source>
        <dbReference type="EMBL" id="EMA50232.1"/>
    </source>
</evidence>
<dbReference type="EMBL" id="AOMF01000171">
    <property type="protein sequence ID" value="EMA50232.1"/>
    <property type="molecule type" value="Genomic_DNA"/>
</dbReference>
<keyword evidence="3" id="KW-0663">Pyridoxal phosphate</keyword>
<feature type="domain" description="Aromatic amino acid beta-eliminating lyase/threonine aldolase" evidence="5">
    <location>
        <begin position="42"/>
        <end position="408"/>
    </location>
</feature>
<dbReference type="PANTHER" id="PTHR32325">
    <property type="entry name" value="BETA-ELIMINATING LYASE-LIKE PROTEIN-RELATED"/>
    <property type="match status" value="1"/>
</dbReference>
<name>M0MWW9_9EURY</name>
<dbReference type="RefSeq" id="WP_007742383.1">
    <property type="nucleotide sequence ID" value="NZ_AOMF01000171.1"/>
</dbReference>
<dbReference type="STRING" id="1227457.C451_17075"/>
<dbReference type="AlphaFoldDB" id="M0MWW9"/>
<comment type="caution">
    <text evidence="6">The sequence shown here is derived from an EMBL/GenBank/DDBJ whole genome shotgun (WGS) entry which is preliminary data.</text>
</comment>
<evidence type="ECO:0000256" key="3">
    <source>
        <dbReference type="ARBA" id="ARBA00022898"/>
    </source>
</evidence>
<evidence type="ECO:0000256" key="1">
    <source>
        <dbReference type="ARBA" id="ARBA00001933"/>
    </source>
</evidence>
<dbReference type="Gene3D" id="3.90.1150.10">
    <property type="entry name" value="Aspartate Aminotransferase, domain 1"/>
    <property type="match status" value="1"/>
</dbReference>
<sequence>MRAYKAKSVERIELPDRGARERHLREAGYNVFDLDAEAVFVDLLTDSGTGAMSDEQWAALHRGDESYAGSESFQNLETAVEDVMGFSRIVPAHQGRGAENVLYGALVAEGEYVPNNTHFDTTRAHVVNAGGEPVDCPIESDPGDPFQGNLDTDAVRELASEVGAERIPAVVVTITNNSLAGQPVSIANLRAARSIADEIDARLVIDACRFAENAYFVAQREAEFEGESVASVAREQLSMADAIVMSGKKDGLANVGGFVGVRENDDELYEQARQRGILFEGFSTYGGMAGRDLEAMAVGLREAVEKPYIESRVEQVAELGELLQEVGVPIRTPTGGHAVYVDAGEFLPSIPCEQFPGQALVCALYEEGGVRAVELGELAFPGEERPQLVRLCLPRRTYFRDHLEHVAETFAAVGDRREELPGYEIVDEPAMAELRHFSADLQPLD</sequence>
<dbReference type="NCBIfam" id="NF009709">
    <property type="entry name" value="PRK13238.1"/>
    <property type="match status" value="1"/>
</dbReference>
<dbReference type="InterPro" id="IPR011166">
    <property type="entry name" value="Beta-eliminating_lyase"/>
</dbReference>